<comment type="caution">
    <text evidence="1">The sequence shown here is derived from an EMBL/GenBank/DDBJ whole genome shotgun (WGS) entry which is preliminary data.</text>
</comment>
<proteinExistence type="predicted"/>
<gene>
    <name evidence="1" type="ORF">F8M41_021476</name>
</gene>
<name>A0A8H4ETN8_GIGMA</name>
<accession>A0A8H4ETN8</accession>
<keyword evidence="2" id="KW-1185">Reference proteome</keyword>
<reference evidence="1 2" key="1">
    <citation type="journal article" date="2019" name="Environ. Microbiol.">
        <title>At the nexus of three kingdoms: the genome of the mycorrhizal fungus Gigaspora margarita provides insights into plant, endobacterial and fungal interactions.</title>
        <authorList>
            <person name="Venice F."/>
            <person name="Ghignone S."/>
            <person name="Salvioli di Fossalunga A."/>
            <person name="Amselem J."/>
            <person name="Novero M."/>
            <person name="Xianan X."/>
            <person name="Sedzielewska Toro K."/>
            <person name="Morin E."/>
            <person name="Lipzen A."/>
            <person name="Grigoriev I.V."/>
            <person name="Henrissat B."/>
            <person name="Martin F.M."/>
            <person name="Bonfante P."/>
        </authorList>
    </citation>
    <scope>NUCLEOTIDE SEQUENCE [LARGE SCALE GENOMIC DNA]</scope>
    <source>
        <strain evidence="1 2">BEG34</strain>
    </source>
</reference>
<evidence type="ECO:0000313" key="1">
    <source>
        <dbReference type="EMBL" id="KAF0552619.1"/>
    </source>
</evidence>
<dbReference type="Proteomes" id="UP000439903">
    <property type="component" value="Unassembled WGS sequence"/>
</dbReference>
<organism evidence="1 2">
    <name type="scientific">Gigaspora margarita</name>
    <dbReference type="NCBI Taxonomy" id="4874"/>
    <lineage>
        <taxon>Eukaryota</taxon>
        <taxon>Fungi</taxon>
        <taxon>Fungi incertae sedis</taxon>
        <taxon>Mucoromycota</taxon>
        <taxon>Glomeromycotina</taxon>
        <taxon>Glomeromycetes</taxon>
        <taxon>Diversisporales</taxon>
        <taxon>Gigasporaceae</taxon>
        <taxon>Gigaspora</taxon>
    </lineage>
</organism>
<protein>
    <submittedName>
        <fullName evidence="1">Uncharacterized protein</fullName>
    </submittedName>
</protein>
<evidence type="ECO:0000313" key="2">
    <source>
        <dbReference type="Proteomes" id="UP000439903"/>
    </source>
</evidence>
<dbReference type="AlphaFoldDB" id="A0A8H4ETN8"/>
<dbReference type="EMBL" id="WTPW01000064">
    <property type="protein sequence ID" value="KAF0552619.1"/>
    <property type="molecule type" value="Genomic_DNA"/>
</dbReference>
<sequence>MYTSEVTLLLEVTRELEAHRGHRNRNTLFGFHKKHYILVYCSTNVNKKLKVYDIEQFLEIVDMLPQDNTVCIHMISGPSVSRELLL</sequence>